<feature type="region of interest" description="Disordered" evidence="1">
    <location>
        <begin position="60"/>
        <end position="84"/>
    </location>
</feature>
<evidence type="ECO:0000313" key="3">
    <source>
        <dbReference type="Proteomes" id="UP000007015"/>
    </source>
</evidence>
<dbReference type="Gramene" id="BGIOSGA028856-TA">
    <property type="protein sequence ID" value="BGIOSGA028856-PA"/>
    <property type="gene ID" value="BGIOSGA028856"/>
</dbReference>
<keyword evidence="3" id="KW-1185">Reference proteome</keyword>
<sequence>MDVTDELTDELVSRYAWKAEKASGASAREKQRKRGRERRDHRRLLSSPLQVQANWNYVQKSEMQSPSQQRNRRSTPACPPTPTTMAAEEMDAEQQRCSGMQMDVILSNIIRPSKIHYILGQRKYIASTLVTKKIRKTVNGDNKTEITAVSSGSYERKESDEQQRNEIADMIIIIIKNINS</sequence>
<dbReference type="AlphaFoldDB" id="A2YWA0"/>
<feature type="compositionally biased region" description="Polar residues" evidence="1">
    <location>
        <begin position="60"/>
        <end position="69"/>
    </location>
</feature>
<protein>
    <submittedName>
        <fullName evidence="2">Uncharacterized protein</fullName>
    </submittedName>
</protein>
<name>A2YWA0_ORYSI</name>
<dbReference type="Proteomes" id="UP000007015">
    <property type="component" value="Chromosome 8"/>
</dbReference>
<reference evidence="2 3" key="1">
    <citation type="journal article" date="2005" name="PLoS Biol.">
        <title>The genomes of Oryza sativa: a history of duplications.</title>
        <authorList>
            <person name="Yu J."/>
            <person name="Wang J."/>
            <person name="Lin W."/>
            <person name="Li S."/>
            <person name="Li H."/>
            <person name="Zhou J."/>
            <person name="Ni P."/>
            <person name="Dong W."/>
            <person name="Hu S."/>
            <person name="Zeng C."/>
            <person name="Zhang J."/>
            <person name="Zhang Y."/>
            <person name="Li R."/>
            <person name="Xu Z."/>
            <person name="Li S."/>
            <person name="Li X."/>
            <person name="Zheng H."/>
            <person name="Cong L."/>
            <person name="Lin L."/>
            <person name="Yin J."/>
            <person name="Geng J."/>
            <person name="Li G."/>
            <person name="Shi J."/>
            <person name="Liu J."/>
            <person name="Lv H."/>
            <person name="Li J."/>
            <person name="Wang J."/>
            <person name="Deng Y."/>
            <person name="Ran L."/>
            <person name="Shi X."/>
            <person name="Wang X."/>
            <person name="Wu Q."/>
            <person name="Li C."/>
            <person name="Ren X."/>
            <person name="Wang J."/>
            <person name="Wang X."/>
            <person name="Li D."/>
            <person name="Liu D."/>
            <person name="Zhang X."/>
            <person name="Ji Z."/>
            <person name="Zhao W."/>
            <person name="Sun Y."/>
            <person name="Zhang Z."/>
            <person name="Bao J."/>
            <person name="Han Y."/>
            <person name="Dong L."/>
            <person name="Ji J."/>
            <person name="Chen P."/>
            <person name="Wu S."/>
            <person name="Liu J."/>
            <person name="Xiao Y."/>
            <person name="Bu D."/>
            <person name="Tan J."/>
            <person name="Yang L."/>
            <person name="Ye C."/>
            <person name="Zhang J."/>
            <person name="Xu J."/>
            <person name="Zhou Y."/>
            <person name="Yu Y."/>
            <person name="Zhang B."/>
            <person name="Zhuang S."/>
            <person name="Wei H."/>
            <person name="Liu B."/>
            <person name="Lei M."/>
            <person name="Yu H."/>
            <person name="Li Y."/>
            <person name="Xu H."/>
            <person name="Wei S."/>
            <person name="He X."/>
            <person name="Fang L."/>
            <person name="Zhang Z."/>
            <person name="Zhang Y."/>
            <person name="Huang X."/>
            <person name="Su Z."/>
            <person name="Tong W."/>
            <person name="Li J."/>
            <person name="Tong Z."/>
            <person name="Li S."/>
            <person name="Ye J."/>
            <person name="Wang L."/>
            <person name="Fang L."/>
            <person name="Lei T."/>
            <person name="Chen C."/>
            <person name="Chen H."/>
            <person name="Xu Z."/>
            <person name="Li H."/>
            <person name="Huang H."/>
            <person name="Zhang F."/>
            <person name="Xu H."/>
            <person name="Li N."/>
            <person name="Zhao C."/>
            <person name="Li S."/>
            <person name="Dong L."/>
            <person name="Huang Y."/>
            <person name="Li L."/>
            <person name="Xi Y."/>
            <person name="Qi Q."/>
            <person name="Li W."/>
            <person name="Zhang B."/>
            <person name="Hu W."/>
            <person name="Zhang Y."/>
            <person name="Tian X."/>
            <person name="Jiao Y."/>
            <person name="Liang X."/>
            <person name="Jin J."/>
            <person name="Gao L."/>
            <person name="Zheng W."/>
            <person name="Hao B."/>
            <person name="Liu S."/>
            <person name="Wang W."/>
            <person name="Yuan L."/>
            <person name="Cao M."/>
            <person name="McDermott J."/>
            <person name="Samudrala R."/>
            <person name="Wang J."/>
            <person name="Wong G.K."/>
            <person name="Yang H."/>
        </authorList>
    </citation>
    <scope>NUCLEOTIDE SEQUENCE [LARGE SCALE GENOMIC DNA]</scope>
    <source>
        <strain evidence="3">cv. 93-11</strain>
    </source>
</reference>
<proteinExistence type="predicted"/>
<accession>A2YWA0</accession>
<organism evidence="2 3">
    <name type="scientific">Oryza sativa subsp. indica</name>
    <name type="common">Rice</name>
    <dbReference type="NCBI Taxonomy" id="39946"/>
    <lineage>
        <taxon>Eukaryota</taxon>
        <taxon>Viridiplantae</taxon>
        <taxon>Streptophyta</taxon>
        <taxon>Embryophyta</taxon>
        <taxon>Tracheophyta</taxon>
        <taxon>Spermatophyta</taxon>
        <taxon>Magnoliopsida</taxon>
        <taxon>Liliopsida</taxon>
        <taxon>Poales</taxon>
        <taxon>Poaceae</taxon>
        <taxon>BOP clade</taxon>
        <taxon>Oryzoideae</taxon>
        <taxon>Oryzeae</taxon>
        <taxon>Oryzinae</taxon>
        <taxon>Oryza</taxon>
        <taxon>Oryza sativa</taxon>
    </lineage>
</organism>
<dbReference type="HOGENOM" id="CLU_1498690_0_0_1"/>
<dbReference type="EMBL" id="CM000133">
    <property type="protein sequence ID" value="EAZ07361.1"/>
    <property type="molecule type" value="Genomic_DNA"/>
</dbReference>
<evidence type="ECO:0000256" key="1">
    <source>
        <dbReference type="SAM" id="MobiDB-lite"/>
    </source>
</evidence>
<evidence type="ECO:0000313" key="2">
    <source>
        <dbReference type="EMBL" id="EAZ07361.1"/>
    </source>
</evidence>
<gene>
    <name evidence="2" type="ORF">OsI_29611</name>
</gene>
<feature type="compositionally biased region" description="Basic residues" evidence="1">
    <location>
        <begin position="30"/>
        <end position="44"/>
    </location>
</feature>
<feature type="region of interest" description="Disordered" evidence="1">
    <location>
        <begin position="20"/>
        <end position="47"/>
    </location>
</feature>